<dbReference type="InterPro" id="IPR051917">
    <property type="entry name" value="Transposase-Integrase"/>
</dbReference>
<dbReference type="Gene3D" id="3.30.420.10">
    <property type="entry name" value="Ribonuclease H-like superfamily/Ribonuclease H"/>
    <property type="match status" value="1"/>
</dbReference>
<dbReference type="InterPro" id="IPR053392">
    <property type="entry name" value="Transposase_IS30-like"/>
</dbReference>
<protein>
    <submittedName>
        <fullName evidence="2">Transposase and inactivated derivatives, IS30 family</fullName>
    </submittedName>
</protein>
<accession>A0A1G7A935</accession>
<keyword evidence="3" id="KW-1185">Reference proteome</keyword>
<proteinExistence type="predicted"/>
<dbReference type="EMBL" id="FNAF01000020">
    <property type="protein sequence ID" value="SDE11193.1"/>
    <property type="molecule type" value="Genomic_DNA"/>
</dbReference>
<dbReference type="GO" id="GO:0032196">
    <property type="term" value="P:transposition"/>
    <property type="evidence" value="ECO:0007669"/>
    <property type="project" value="TreeGrafter"/>
</dbReference>
<reference evidence="2 3" key="1">
    <citation type="submission" date="2016-10" db="EMBL/GenBank/DDBJ databases">
        <authorList>
            <person name="de Groot N.N."/>
        </authorList>
    </citation>
    <scope>NUCLEOTIDE SEQUENCE [LARGE SCALE GENOMIC DNA]</scope>
    <source>
        <strain evidence="2 3">DSM 20475</strain>
    </source>
</reference>
<dbReference type="InterPro" id="IPR036397">
    <property type="entry name" value="RNaseH_sf"/>
</dbReference>
<dbReference type="PANTHER" id="PTHR10948">
    <property type="entry name" value="TRANSPOSASE"/>
    <property type="match status" value="1"/>
</dbReference>
<dbReference type="PROSITE" id="PS50994">
    <property type="entry name" value="INTEGRASE"/>
    <property type="match status" value="1"/>
</dbReference>
<dbReference type="AlphaFoldDB" id="A0A1G7A935"/>
<dbReference type="InterPro" id="IPR001584">
    <property type="entry name" value="Integrase_cat-core"/>
</dbReference>
<dbReference type="PANTHER" id="PTHR10948:SF23">
    <property type="entry name" value="TRANSPOSASE INSI FOR INSERTION SEQUENCE ELEMENT IS30A-RELATED"/>
    <property type="match status" value="1"/>
</dbReference>
<organism evidence="2 3">
    <name type="scientific">Peptococcus niger</name>
    <dbReference type="NCBI Taxonomy" id="2741"/>
    <lineage>
        <taxon>Bacteria</taxon>
        <taxon>Bacillati</taxon>
        <taxon>Bacillota</taxon>
        <taxon>Clostridia</taxon>
        <taxon>Eubacteriales</taxon>
        <taxon>Peptococcaceae</taxon>
        <taxon>Peptococcus</taxon>
    </lineage>
</organism>
<dbReference type="NCBIfam" id="NF033563">
    <property type="entry name" value="transpos_IS30"/>
    <property type="match status" value="1"/>
</dbReference>
<evidence type="ECO:0000313" key="3">
    <source>
        <dbReference type="Proteomes" id="UP000198995"/>
    </source>
</evidence>
<sequence>MDIGLNQSEIAIKLGRNKSSICRELKRNSLQGSYLPCDAQALYTTRRKSCRPRKKLDDTVLFQKVKSLFLEHRWSPEQIAARLKYEESVYSISFTTIYRAIYSDLFDEPNLSRGNRGCIRKLRHRGKTRHTKPYEERRGKIPITNLISERPDAAEKRQRLGDWEADTVAGKTGRACLLTLTDRKSRYLLCRKIPKKNAQCVKQAMIELLKDEPLQSITPDRGKEFSKHPEISQQLSLVAFYFPLPHHPWQRGTNKNTNGLLKRILSKNERY</sequence>
<dbReference type="GO" id="GO:0015074">
    <property type="term" value="P:DNA integration"/>
    <property type="evidence" value="ECO:0007669"/>
    <property type="project" value="InterPro"/>
</dbReference>
<evidence type="ECO:0000313" key="2">
    <source>
        <dbReference type="EMBL" id="SDE11193.1"/>
    </source>
</evidence>
<dbReference type="GO" id="GO:0005829">
    <property type="term" value="C:cytosol"/>
    <property type="evidence" value="ECO:0007669"/>
    <property type="project" value="TreeGrafter"/>
</dbReference>
<dbReference type="GO" id="GO:0004803">
    <property type="term" value="F:transposase activity"/>
    <property type="evidence" value="ECO:0007669"/>
    <property type="project" value="TreeGrafter"/>
</dbReference>
<evidence type="ECO:0000259" key="1">
    <source>
        <dbReference type="PROSITE" id="PS50994"/>
    </source>
</evidence>
<dbReference type="GO" id="GO:0003676">
    <property type="term" value="F:nucleic acid binding"/>
    <property type="evidence" value="ECO:0007669"/>
    <property type="project" value="InterPro"/>
</dbReference>
<name>A0A1G7A935_PEPNI</name>
<dbReference type="Proteomes" id="UP000198995">
    <property type="component" value="Unassembled WGS sequence"/>
</dbReference>
<feature type="domain" description="Integrase catalytic" evidence="1">
    <location>
        <begin position="147"/>
        <end position="271"/>
    </location>
</feature>
<dbReference type="STRING" id="2741.SAMN04489866_1206"/>
<dbReference type="SUPFAM" id="SSF53098">
    <property type="entry name" value="Ribonuclease H-like"/>
    <property type="match status" value="1"/>
</dbReference>
<gene>
    <name evidence="2" type="ORF">SAMN04489866_1206</name>
</gene>
<dbReference type="InterPro" id="IPR012337">
    <property type="entry name" value="RNaseH-like_sf"/>
</dbReference>